<sequence length="158" mass="17523">MNYPAYALPFHTTAWRSSSPRDVSQALELTQIAADKGSDPVHVAFALDIDAPSSVSLAVRQGAGVAWIPDVHLYAADEKAPLELLAYDRRWFIGPRSFLTSAKLPPRHRKARGEEIAWRRWQHAAAMEVPLTLEKALWVPPGGTFKDAIPHEHLKIAA</sequence>
<keyword evidence="2" id="KW-1185">Reference proteome</keyword>
<evidence type="ECO:0000313" key="2">
    <source>
        <dbReference type="Proteomes" id="UP000076609"/>
    </source>
</evidence>
<comment type="caution">
    <text evidence="1">The sequence shown here is derived from an EMBL/GenBank/DDBJ whole genome shotgun (WGS) entry which is preliminary data.</text>
</comment>
<reference evidence="2" key="1">
    <citation type="submission" date="2016-01" db="EMBL/GenBank/DDBJ databases">
        <title>Draft genome of Chromobacterium sp. F49.</title>
        <authorList>
            <person name="Hong K.W."/>
        </authorList>
    </citation>
    <scope>NUCLEOTIDE SEQUENCE [LARGE SCALE GENOMIC DNA]</scope>
    <source>
        <strain evidence="2">CN3</strain>
    </source>
</reference>
<proteinExistence type="predicted"/>
<name>A0ABR5Y9N8_9SPHN</name>
<protein>
    <submittedName>
        <fullName evidence="1">Uncharacterized protein</fullName>
    </submittedName>
</protein>
<accession>A0ABR5Y9N8</accession>
<evidence type="ECO:0000313" key="1">
    <source>
        <dbReference type="EMBL" id="KZE10907.1"/>
    </source>
</evidence>
<organism evidence="1 2">
    <name type="scientific">Sphingomonas hankookensis</name>
    <dbReference type="NCBI Taxonomy" id="563996"/>
    <lineage>
        <taxon>Bacteria</taxon>
        <taxon>Pseudomonadati</taxon>
        <taxon>Pseudomonadota</taxon>
        <taxon>Alphaproteobacteria</taxon>
        <taxon>Sphingomonadales</taxon>
        <taxon>Sphingomonadaceae</taxon>
        <taxon>Sphingomonas</taxon>
    </lineage>
</organism>
<gene>
    <name evidence="1" type="ORF">AVT10_06025</name>
</gene>
<dbReference type="Proteomes" id="UP000076609">
    <property type="component" value="Unassembled WGS sequence"/>
</dbReference>
<dbReference type="EMBL" id="LQQO01000045">
    <property type="protein sequence ID" value="KZE10907.1"/>
    <property type="molecule type" value="Genomic_DNA"/>
</dbReference>